<sequence>MSAALTPYTVALTAPSPMFDYRPYREADAGVGWNASYTQSTVWPIVPANSSDPHIDAPALGVAYRRTHLVGAAVSLAFQGKQRLFCTAISSQHRSQDLRCTCASPAAGPRTASRSTAMRPPRLHFDPPQGRRVNSLEQKPPTSRISSTSVITPRRLRWPRRPQLQMTSSSSAAGLRSAWTLTSVWRRIPRQSLTSSLPFLYQKRGQRQYKN</sequence>
<protein>
    <submittedName>
        <fullName evidence="2">Uncharacterized protein</fullName>
    </submittedName>
</protein>
<organism evidence="2 3">
    <name type="scientific">Exidia glandulosa HHB12029</name>
    <dbReference type="NCBI Taxonomy" id="1314781"/>
    <lineage>
        <taxon>Eukaryota</taxon>
        <taxon>Fungi</taxon>
        <taxon>Dikarya</taxon>
        <taxon>Basidiomycota</taxon>
        <taxon>Agaricomycotina</taxon>
        <taxon>Agaricomycetes</taxon>
        <taxon>Auriculariales</taxon>
        <taxon>Exidiaceae</taxon>
        <taxon>Exidia</taxon>
    </lineage>
</organism>
<accession>A0A165D1B8</accession>
<dbReference type="InParanoid" id="A0A165D1B8"/>
<gene>
    <name evidence="2" type="ORF">EXIGLDRAFT_309433</name>
</gene>
<evidence type="ECO:0000313" key="2">
    <source>
        <dbReference type="EMBL" id="KZV83618.1"/>
    </source>
</evidence>
<keyword evidence="3" id="KW-1185">Reference proteome</keyword>
<feature type="region of interest" description="Disordered" evidence="1">
    <location>
        <begin position="103"/>
        <end position="149"/>
    </location>
</feature>
<name>A0A165D1B8_EXIGL</name>
<dbReference type="OrthoDB" id="2576334at2759"/>
<dbReference type="AlphaFoldDB" id="A0A165D1B8"/>
<dbReference type="EMBL" id="KV426263">
    <property type="protein sequence ID" value="KZV83618.1"/>
    <property type="molecule type" value="Genomic_DNA"/>
</dbReference>
<proteinExistence type="predicted"/>
<feature type="compositionally biased region" description="Polar residues" evidence="1">
    <location>
        <begin position="135"/>
        <end position="149"/>
    </location>
</feature>
<dbReference type="Proteomes" id="UP000077266">
    <property type="component" value="Unassembled WGS sequence"/>
</dbReference>
<evidence type="ECO:0000256" key="1">
    <source>
        <dbReference type="SAM" id="MobiDB-lite"/>
    </source>
</evidence>
<evidence type="ECO:0000313" key="3">
    <source>
        <dbReference type="Proteomes" id="UP000077266"/>
    </source>
</evidence>
<reference evidence="2 3" key="1">
    <citation type="journal article" date="2016" name="Mol. Biol. Evol.">
        <title>Comparative Genomics of Early-Diverging Mushroom-Forming Fungi Provides Insights into the Origins of Lignocellulose Decay Capabilities.</title>
        <authorList>
            <person name="Nagy L.G."/>
            <person name="Riley R."/>
            <person name="Tritt A."/>
            <person name="Adam C."/>
            <person name="Daum C."/>
            <person name="Floudas D."/>
            <person name="Sun H."/>
            <person name="Yadav J.S."/>
            <person name="Pangilinan J."/>
            <person name="Larsson K.H."/>
            <person name="Matsuura K."/>
            <person name="Barry K."/>
            <person name="Labutti K."/>
            <person name="Kuo R."/>
            <person name="Ohm R.A."/>
            <person name="Bhattacharya S.S."/>
            <person name="Shirouzu T."/>
            <person name="Yoshinaga Y."/>
            <person name="Martin F.M."/>
            <person name="Grigoriev I.V."/>
            <person name="Hibbett D.S."/>
        </authorList>
    </citation>
    <scope>NUCLEOTIDE SEQUENCE [LARGE SCALE GENOMIC DNA]</scope>
    <source>
        <strain evidence="2 3">HHB12029</strain>
    </source>
</reference>